<reference evidence="1 2" key="1">
    <citation type="journal article" date="2019" name="Int. J. Syst. Evol. Microbiol.">
        <title>The Global Catalogue of Microorganisms (GCM) 10K type strain sequencing project: providing services to taxonomists for standard genome sequencing and annotation.</title>
        <authorList>
            <consortium name="The Broad Institute Genomics Platform"/>
            <consortium name="The Broad Institute Genome Sequencing Center for Infectious Disease"/>
            <person name="Wu L."/>
            <person name="Ma J."/>
        </authorList>
    </citation>
    <scope>NUCLEOTIDE SEQUENCE [LARGE SCALE GENOMIC DNA]</scope>
    <source>
        <strain evidence="1 2">JCM 10425</strain>
    </source>
</reference>
<gene>
    <name evidence="1" type="ORF">GCM10009539_86010</name>
</gene>
<dbReference type="Proteomes" id="UP001500967">
    <property type="component" value="Unassembled WGS sequence"/>
</dbReference>
<accession>A0ABN0VBT8</accession>
<evidence type="ECO:0000313" key="2">
    <source>
        <dbReference type="Proteomes" id="UP001500967"/>
    </source>
</evidence>
<dbReference type="EMBL" id="BAAAGX010000049">
    <property type="protein sequence ID" value="GAA0284690.1"/>
    <property type="molecule type" value="Genomic_DNA"/>
</dbReference>
<keyword evidence="2" id="KW-1185">Reference proteome</keyword>
<evidence type="ECO:0008006" key="3">
    <source>
        <dbReference type="Google" id="ProtNLM"/>
    </source>
</evidence>
<protein>
    <recommendedName>
        <fullName evidence="3">Secreted protein</fullName>
    </recommendedName>
</protein>
<name>A0ABN0VBT8_9ACTN</name>
<sequence>MTHLLAHLAPLVLRRLTVPVSRCFPPVAPSPPGGTHAAELLPRPGQLDQVELEGGLTLFGKSRTDPSVRGPTAAESSTISVVVRHCSAHATNQAEKATEPDRTLHGA</sequence>
<organism evidence="1 2">
    <name type="scientific">Cryptosporangium japonicum</name>
    <dbReference type="NCBI Taxonomy" id="80872"/>
    <lineage>
        <taxon>Bacteria</taxon>
        <taxon>Bacillati</taxon>
        <taxon>Actinomycetota</taxon>
        <taxon>Actinomycetes</taxon>
        <taxon>Cryptosporangiales</taxon>
        <taxon>Cryptosporangiaceae</taxon>
        <taxon>Cryptosporangium</taxon>
    </lineage>
</organism>
<proteinExistence type="predicted"/>
<comment type="caution">
    <text evidence="1">The sequence shown here is derived from an EMBL/GenBank/DDBJ whole genome shotgun (WGS) entry which is preliminary data.</text>
</comment>
<evidence type="ECO:0000313" key="1">
    <source>
        <dbReference type="EMBL" id="GAA0284690.1"/>
    </source>
</evidence>